<keyword evidence="3" id="KW-0119">Carbohydrate metabolism</keyword>
<dbReference type="PANTHER" id="PTHR46708:SF2">
    <property type="entry name" value="FIBRONECTIN TYPE-III DOMAIN-CONTAINING PROTEIN"/>
    <property type="match status" value="1"/>
</dbReference>
<dbReference type="InterPro" id="IPR036116">
    <property type="entry name" value="FN3_sf"/>
</dbReference>
<dbReference type="PANTHER" id="PTHR46708">
    <property type="entry name" value="TENASCIN"/>
    <property type="match status" value="1"/>
</dbReference>
<keyword evidence="1" id="KW-0677">Repeat</keyword>
<dbReference type="InterPro" id="IPR050991">
    <property type="entry name" value="ECM_Regulatory_Proteins"/>
</dbReference>
<feature type="chain" id="PRO_5047102767" evidence="5">
    <location>
        <begin position="29"/>
        <end position="441"/>
    </location>
</feature>
<dbReference type="CDD" id="cd00063">
    <property type="entry name" value="FN3"/>
    <property type="match status" value="1"/>
</dbReference>
<evidence type="ECO:0000256" key="1">
    <source>
        <dbReference type="ARBA" id="ARBA00022737"/>
    </source>
</evidence>
<dbReference type="SMART" id="SM00060">
    <property type="entry name" value="FN3"/>
    <property type="match status" value="2"/>
</dbReference>
<protein>
    <submittedName>
        <fullName evidence="7">Fibronectin type III domain-containing protein</fullName>
    </submittedName>
</protein>
<keyword evidence="2" id="KW-0326">Glycosidase</keyword>
<evidence type="ECO:0000256" key="4">
    <source>
        <dbReference type="SAM" id="MobiDB-lite"/>
    </source>
</evidence>
<dbReference type="InterPro" id="IPR013783">
    <property type="entry name" value="Ig-like_fold"/>
</dbReference>
<reference evidence="7 8" key="1">
    <citation type="submission" date="2024-01" db="EMBL/GenBank/DDBJ databases">
        <title>Genome insights into Plantactinospora sonchi sp. nov.</title>
        <authorList>
            <person name="Wang L."/>
        </authorList>
    </citation>
    <scope>NUCLEOTIDE SEQUENCE [LARGE SCALE GENOMIC DNA]</scope>
    <source>
        <strain evidence="7 8">NEAU-QY2</strain>
    </source>
</reference>
<evidence type="ECO:0000256" key="5">
    <source>
        <dbReference type="SAM" id="SignalP"/>
    </source>
</evidence>
<evidence type="ECO:0000256" key="3">
    <source>
        <dbReference type="ARBA" id="ARBA00023326"/>
    </source>
</evidence>
<feature type="domain" description="Fibronectin type-III" evidence="6">
    <location>
        <begin position="246"/>
        <end position="351"/>
    </location>
</feature>
<dbReference type="Gene3D" id="2.60.40.10">
    <property type="entry name" value="Immunoglobulins"/>
    <property type="match status" value="2"/>
</dbReference>
<dbReference type="Proteomes" id="UP001332243">
    <property type="component" value="Unassembled WGS sequence"/>
</dbReference>
<accession>A0ABU7RW02</accession>
<keyword evidence="8" id="KW-1185">Reference proteome</keyword>
<feature type="domain" description="Fibronectin type-III" evidence="6">
    <location>
        <begin position="353"/>
        <end position="441"/>
    </location>
</feature>
<keyword evidence="3" id="KW-0624">Polysaccharide degradation</keyword>
<dbReference type="EMBL" id="JAZGQK010000016">
    <property type="protein sequence ID" value="MEE6260686.1"/>
    <property type="molecule type" value="Genomic_DNA"/>
</dbReference>
<feature type="region of interest" description="Disordered" evidence="4">
    <location>
        <begin position="33"/>
        <end position="54"/>
    </location>
</feature>
<feature type="signal peptide" evidence="5">
    <location>
        <begin position="1"/>
        <end position="28"/>
    </location>
</feature>
<proteinExistence type="predicted"/>
<gene>
    <name evidence="7" type="ORF">V1633_19560</name>
</gene>
<keyword evidence="2" id="KW-0378">Hydrolase</keyword>
<evidence type="ECO:0000256" key="2">
    <source>
        <dbReference type="ARBA" id="ARBA00023295"/>
    </source>
</evidence>
<comment type="caution">
    <text evidence="7">The sequence shown here is derived from an EMBL/GenBank/DDBJ whole genome shotgun (WGS) entry which is preliminary data.</text>
</comment>
<dbReference type="Pfam" id="PF00041">
    <property type="entry name" value="fn3"/>
    <property type="match status" value="1"/>
</dbReference>
<dbReference type="RefSeq" id="WP_331215791.1">
    <property type="nucleotide sequence ID" value="NZ_JAZGQK010000016.1"/>
</dbReference>
<name>A0ABU7RW02_9ACTN</name>
<evidence type="ECO:0000313" key="8">
    <source>
        <dbReference type="Proteomes" id="UP001332243"/>
    </source>
</evidence>
<sequence>MRRRLVRVVTALVMAAGFVGVAAGPAAAQPYCDQPDPPPICEGEEDPGPPYGTPSVSLREVVRQPGGLRVSGTASDPNVATGIQVKIAVGSTIVATLTTSATTSAFSGIVPAAPGSQVCAMAVNQGAGENAYSCRSFTPQFNPFGVLENVSSGISGLTLKGWAVDPDTADPVKVEVYLDGRWIRSDTASQSRPDVATVYPGYGDDHGFQVTVPATPGSHQVCVRAVNVGLGATTEIGCRSAVQGSPPARPSLVLTPAPTGTSVAIRVIPSGTLATSFTIQLRGRALTYPPNTWLWTTVYSRAASGATEFTWTASGLTPATQYCWRVLASNAYGSSYASACTTTPMASTDPLPRPTGLMVTALTANSITLSWTDNAVNEQYYRIDRAGAETITVPGTPTTGWMTQTITGLQPGTRYCFDIGAWKDGQDYDPVRDFCGSTASV</sequence>
<dbReference type="InterPro" id="IPR003961">
    <property type="entry name" value="FN3_dom"/>
</dbReference>
<keyword evidence="5" id="KW-0732">Signal</keyword>
<organism evidence="7 8">
    <name type="scientific">Plantactinospora sonchi</name>
    <dbReference type="NCBI Taxonomy" id="1544735"/>
    <lineage>
        <taxon>Bacteria</taxon>
        <taxon>Bacillati</taxon>
        <taxon>Actinomycetota</taxon>
        <taxon>Actinomycetes</taxon>
        <taxon>Micromonosporales</taxon>
        <taxon>Micromonosporaceae</taxon>
        <taxon>Plantactinospora</taxon>
    </lineage>
</organism>
<evidence type="ECO:0000313" key="7">
    <source>
        <dbReference type="EMBL" id="MEE6260686.1"/>
    </source>
</evidence>
<evidence type="ECO:0000259" key="6">
    <source>
        <dbReference type="PROSITE" id="PS50853"/>
    </source>
</evidence>
<dbReference type="SUPFAM" id="SSF49265">
    <property type="entry name" value="Fibronectin type III"/>
    <property type="match status" value="1"/>
</dbReference>
<dbReference type="PROSITE" id="PS50853">
    <property type="entry name" value="FN3"/>
    <property type="match status" value="2"/>
</dbReference>